<name>A0A8K0QSX2_9PLEO</name>
<sequence length="251" mass="28741">MAIQLDSEAPTYFPRPKARLLTGLVRHVSAPARPQRTLDRFNSTARLRLARDEWRHTAQKHEELLLSQGHELQRQERAIAILGDQNANLRATHEEDESKSKALLNCLQNAKEKYDQLVDEFNDAQRSIAMLKKSDRAKGKVWQRNFCLKAAYNHLTSRSKSDSKSKEKDVQAALQEALAMAHERIEELETTGGVLLEALEKQNDSCGSDENEYEDHDMGAGVIEAEVAFRGVLEDETFHEQKEQWEYLLQE</sequence>
<dbReference type="Proteomes" id="UP000813461">
    <property type="component" value="Unassembled WGS sequence"/>
</dbReference>
<accession>A0A8K0QSX2</accession>
<organism evidence="2 3">
    <name type="scientific">Paraphoma chrysanthemicola</name>
    <dbReference type="NCBI Taxonomy" id="798071"/>
    <lineage>
        <taxon>Eukaryota</taxon>
        <taxon>Fungi</taxon>
        <taxon>Dikarya</taxon>
        <taxon>Ascomycota</taxon>
        <taxon>Pezizomycotina</taxon>
        <taxon>Dothideomycetes</taxon>
        <taxon>Pleosporomycetidae</taxon>
        <taxon>Pleosporales</taxon>
        <taxon>Pleosporineae</taxon>
        <taxon>Phaeosphaeriaceae</taxon>
        <taxon>Paraphoma</taxon>
    </lineage>
</organism>
<evidence type="ECO:0000313" key="2">
    <source>
        <dbReference type="EMBL" id="KAH7069457.1"/>
    </source>
</evidence>
<dbReference type="EMBL" id="JAGMVJ010000029">
    <property type="protein sequence ID" value="KAH7069457.1"/>
    <property type="molecule type" value="Genomic_DNA"/>
</dbReference>
<dbReference type="OrthoDB" id="3782133at2759"/>
<keyword evidence="3" id="KW-1185">Reference proteome</keyword>
<reference evidence="2" key="1">
    <citation type="journal article" date="2021" name="Nat. Commun.">
        <title>Genetic determinants of endophytism in the Arabidopsis root mycobiome.</title>
        <authorList>
            <person name="Mesny F."/>
            <person name="Miyauchi S."/>
            <person name="Thiergart T."/>
            <person name="Pickel B."/>
            <person name="Atanasova L."/>
            <person name="Karlsson M."/>
            <person name="Huettel B."/>
            <person name="Barry K.W."/>
            <person name="Haridas S."/>
            <person name="Chen C."/>
            <person name="Bauer D."/>
            <person name="Andreopoulos W."/>
            <person name="Pangilinan J."/>
            <person name="LaButti K."/>
            <person name="Riley R."/>
            <person name="Lipzen A."/>
            <person name="Clum A."/>
            <person name="Drula E."/>
            <person name="Henrissat B."/>
            <person name="Kohler A."/>
            <person name="Grigoriev I.V."/>
            <person name="Martin F.M."/>
            <person name="Hacquard S."/>
        </authorList>
    </citation>
    <scope>NUCLEOTIDE SEQUENCE</scope>
    <source>
        <strain evidence="2">MPI-SDFR-AT-0120</strain>
    </source>
</reference>
<comment type="caution">
    <text evidence="2">The sequence shown here is derived from an EMBL/GenBank/DDBJ whole genome shotgun (WGS) entry which is preliminary data.</text>
</comment>
<evidence type="ECO:0000256" key="1">
    <source>
        <dbReference type="SAM" id="Coils"/>
    </source>
</evidence>
<evidence type="ECO:0000313" key="3">
    <source>
        <dbReference type="Proteomes" id="UP000813461"/>
    </source>
</evidence>
<gene>
    <name evidence="2" type="ORF">FB567DRAFT_456588</name>
</gene>
<dbReference type="AlphaFoldDB" id="A0A8K0QSX2"/>
<keyword evidence="1" id="KW-0175">Coiled coil</keyword>
<feature type="coiled-coil region" evidence="1">
    <location>
        <begin position="72"/>
        <end position="134"/>
    </location>
</feature>
<proteinExistence type="predicted"/>
<protein>
    <submittedName>
        <fullName evidence="2">Uncharacterized protein</fullName>
    </submittedName>
</protein>